<name>W8EB33_9CAUD</name>
<keyword evidence="2" id="KW-1185">Reference proteome</keyword>
<protein>
    <submittedName>
        <fullName evidence="1">Uncharacterized protein</fullName>
    </submittedName>
</protein>
<dbReference type="OrthoDB" id="25915at10239"/>
<evidence type="ECO:0000313" key="1">
    <source>
        <dbReference type="EMBL" id="AHJ86603.1"/>
    </source>
</evidence>
<sequence length="174" mass="19757">MTVLFDMEHRHDPAAGTYGDCWRACIATVTQTPIEHVPHFVGDHFDEDQAGAKLDPPAPARWLEATQEWLRGWYNCLVLYYDQPRAMRPEYRAEPSAFEWVIYSGPSPRGEWLHCVVGDQAGNVVHDPHPDRTGLAGELDGVFVIVRAEDWREPVPYDEAESVPSLEDGEKSRQ</sequence>
<proteinExistence type="predicted"/>
<gene>
    <name evidence="1" type="ORF">Jolie2_53</name>
</gene>
<accession>W8EB33</accession>
<reference evidence="1 2" key="1">
    <citation type="journal article" date="2014" name="Genome Announc.">
        <title>Complete genome sequences of nine mycobacteriophages.</title>
        <authorList>
            <person name="Franceschelli J.J."/>
            <person name="Suarez C.A."/>
            <person name="Teran L."/>
            <person name="Raya R.R."/>
            <person name="Morbidoni H.R."/>
        </authorList>
    </citation>
    <scope>NUCLEOTIDE SEQUENCE [LARGE SCALE GENOMIC DNA]</scope>
</reference>
<evidence type="ECO:0000313" key="2">
    <source>
        <dbReference type="Proteomes" id="UP000203363"/>
    </source>
</evidence>
<organism evidence="1 2">
    <name type="scientific">Mycobacterium phage Jolie2</name>
    <dbReference type="NCBI Taxonomy" id="1458831"/>
    <lineage>
        <taxon>Viruses</taxon>
        <taxon>Duplodnaviria</taxon>
        <taxon>Heunggongvirae</taxon>
        <taxon>Uroviricota</taxon>
        <taxon>Caudoviricetes</taxon>
        <taxon>Gclasvirinae</taxon>
        <taxon>Jolieduovirus</taxon>
        <taxon>Jolieduovirus jolie2</taxon>
    </lineage>
</organism>
<dbReference type="KEGG" id="vg:18506204"/>
<dbReference type="Proteomes" id="UP000203363">
    <property type="component" value="Segment"/>
</dbReference>
<dbReference type="EMBL" id="KJ410133">
    <property type="protein sequence ID" value="AHJ86603.1"/>
    <property type="molecule type" value="Genomic_DNA"/>
</dbReference>
<dbReference type="RefSeq" id="YP_009009710.1">
    <property type="nucleotide sequence ID" value="NC_023604.1"/>
</dbReference>
<dbReference type="GeneID" id="18506204"/>